<keyword evidence="3" id="KW-0812">Transmembrane</keyword>
<sequence>MEHLKNSDRFERLLNNKMFSTIFIITLIVGTTTAGVAISRRSAGTSVVYVPPKSAPADKDGCYIKELNDYIPFGHNVTIGNCMQVTCEETLMEFATCGVFVRPNCVEVQDLSKPYPECCPTEKCEGVDDDTEASHNS</sequence>
<dbReference type="RefSeq" id="XP_050550322.1">
    <property type="nucleotide sequence ID" value="XM_050694365.1"/>
</dbReference>
<evidence type="ECO:0000256" key="2">
    <source>
        <dbReference type="ARBA" id="ARBA00022525"/>
    </source>
</evidence>
<evidence type="ECO:0000313" key="6">
    <source>
        <dbReference type="RefSeq" id="XP_050550322.1"/>
    </source>
</evidence>
<evidence type="ECO:0000256" key="3">
    <source>
        <dbReference type="SAM" id="Phobius"/>
    </source>
</evidence>
<comment type="subcellular location">
    <subcellularLocation>
        <location evidence="1">Secreted</location>
    </subcellularLocation>
</comment>
<evidence type="ECO:0000313" key="5">
    <source>
        <dbReference type="Proteomes" id="UP000829999"/>
    </source>
</evidence>
<reference evidence="6" key="1">
    <citation type="submission" date="2025-08" db="UniProtKB">
        <authorList>
            <consortium name="RefSeq"/>
        </authorList>
    </citation>
    <scope>IDENTIFICATION</scope>
    <source>
        <tissue evidence="6">Whole larval tissue</tissue>
    </source>
</reference>
<feature type="domain" description="Single" evidence="4">
    <location>
        <begin position="62"/>
        <end position="124"/>
    </location>
</feature>
<evidence type="ECO:0000256" key="1">
    <source>
        <dbReference type="ARBA" id="ARBA00004613"/>
    </source>
</evidence>
<dbReference type="InterPro" id="IPR029277">
    <property type="entry name" value="SVWC_dom"/>
</dbReference>
<keyword evidence="3" id="KW-0472">Membrane</keyword>
<keyword evidence="5" id="KW-1185">Reference proteome</keyword>
<protein>
    <submittedName>
        <fullName evidence="6">Uncharacterized protein LOC126910765</fullName>
    </submittedName>
</protein>
<evidence type="ECO:0000259" key="4">
    <source>
        <dbReference type="SMART" id="SM01318"/>
    </source>
</evidence>
<organism evidence="5 6">
    <name type="scientific">Spodoptera frugiperda</name>
    <name type="common">Fall armyworm</name>
    <dbReference type="NCBI Taxonomy" id="7108"/>
    <lineage>
        <taxon>Eukaryota</taxon>
        <taxon>Metazoa</taxon>
        <taxon>Ecdysozoa</taxon>
        <taxon>Arthropoda</taxon>
        <taxon>Hexapoda</taxon>
        <taxon>Insecta</taxon>
        <taxon>Pterygota</taxon>
        <taxon>Neoptera</taxon>
        <taxon>Endopterygota</taxon>
        <taxon>Lepidoptera</taxon>
        <taxon>Glossata</taxon>
        <taxon>Ditrysia</taxon>
        <taxon>Noctuoidea</taxon>
        <taxon>Noctuidae</taxon>
        <taxon>Amphipyrinae</taxon>
        <taxon>Spodoptera</taxon>
    </lineage>
</organism>
<keyword evidence="3" id="KW-1133">Transmembrane helix</keyword>
<dbReference type="GO" id="GO:0005576">
    <property type="term" value="C:extracellular region"/>
    <property type="evidence" value="ECO:0007669"/>
    <property type="project" value="UniProtKB-SubCell"/>
</dbReference>
<dbReference type="GeneID" id="126910765"/>
<dbReference type="Pfam" id="PF15430">
    <property type="entry name" value="SVWC"/>
    <property type="match status" value="1"/>
</dbReference>
<dbReference type="Proteomes" id="UP000829999">
    <property type="component" value="Chromosome 6"/>
</dbReference>
<dbReference type="InterPro" id="IPR053308">
    <property type="entry name" value="Vago-like"/>
</dbReference>
<dbReference type="PANTHER" id="PTHR39957">
    <property type="entry name" value="AT09846P1-RELATED"/>
    <property type="match status" value="1"/>
</dbReference>
<feature type="transmembrane region" description="Helical" evidence="3">
    <location>
        <begin position="20"/>
        <end position="38"/>
    </location>
</feature>
<dbReference type="PANTHER" id="PTHR39957:SF1">
    <property type="entry name" value="AT09846P1-RELATED"/>
    <property type="match status" value="1"/>
</dbReference>
<gene>
    <name evidence="6" type="primary">LOC126910765</name>
</gene>
<proteinExistence type="predicted"/>
<dbReference type="SMART" id="SM01318">
    <property type="entry name" value="SVWC"/>
    <property type="match status" value="1"/>
</dbReference>
<dbReference type="AlphaFoldDB" id="A0A9R0EUR5"/>
<accession>A0A9R0EUR5</accession>
<keyword evidence="2" id="KW-0964">Secreted</keyword>
<name>A0A9R0EUR5_SPOFR</name>
<dbReference type="OrthoDB" id="6761907at2759"/>